<sequence length="753" mass="84938">MRYLTILIPLLSFFPGYSQVPKHKLDSLAHSLETYSNAAPRTSLYIRTSKDIYESMEDLWFKAYAVDAKHQLLSAIDQTLYIQLVHEEKDSTVWEQAYPLDKGIASGHIYLDNALPDGNYWLCAYSAHSLTADANSFLGARRIRIVQNVAELLRKKPAAPRTDSLQKKIQFSLLPEGGFLLSGVINRIAFKAVAENGLPCVVSGTLFDSDKAIGHFTSTHAGMGSFLLLPQSGSTYYVRLDTPFANTPYPLPEITKQGMSFRLLSNNKDSISFRIYNRGLEKQLFYFRLQTRGLTQLMASATVKDSLDLKLPLQDVTAGVAEATLFDHRPVPVAERLLYIKPDNRLSVTAKLSQKSYGTKTKILLQIHTADEQGKPVIAQLGASGYDRIYHRPMDPNDIQTHYLLSTQLKGNIYDPGYYFDTTKTNREQALDLLLLTQGWRAYSWTEEELKKTGSPVLSDSTWGQLVALRKQTRSTQQAVMFFDAEQQHSQLTTLDSRGSFWLSPENLKLSENIYIKHFGEQQDFELKVFNPFDPIHKIKPWQKINYPLEGMPATGQANGEDPFILTRGSIKLQAVEIQGKTTAVFRDKYIGHLDSLAKYQQLTDKAHGGWLNCPAGDGDERPVEGQTYIVWTGPAPPTSHPFSFNSTNTKQIVYHYPKYTEEELLKMFGLAKAKGYYPEKEFYQPNYDQEPDPLPDHRNTLLWAPNIITDENGNATLEFFSSDINAAFYGIVEGISGNGLVGKCDFDFTVTR</sequence>
<dbReference type="AlphaFoldDB" id="A0A1H7Y717"/>
<protein>
    <recommendedName>
        <fullName evidence="3">MG2 domain-containing protein</fullName>
    </recommendedName>
</protein>
<dbReference type="RefSeq" id="WP_089915147.1">
    <property type="nucleotide sequence ID" value="NZ_FOBB01000004.1"/>
</dbReference>
<dbReference type="Proteomes" id="UP000198984">
    <property type="component" value="Unassembled WGS sequence"/>
</dbReference>
<gene>
    <name evidence="1" type="ORF">SAMN04488505_104314</name>
</gene>
<evidence type="ECO:0000313" key="2">
    <source>
        <dbReference type="Proteomes" id="UP000198984"/>
    </source>
</evidence>
<reference evidence="1 2" key="1">
    <citation type="submission" date="2016-10" db="EMBL/GenBank/DDBJ databases">
        <authorList>
            <person name="de Groot N.N."/>
        </authorList>
    </citation>
    <scope>NUCLEOTIDE SEQUENCE [LARGE SCALE GENOMIC DNA]</scope>
    <source>
        <strain evidence="1 2">DSM 21039</strain>
    </source>
</reference>
<dbReference type="EMBL" id="FOBB01000004">
    <property type="protein sequence ID" value="SEM40979.1"/>
    <property type="molecule type" value="Genomic_DNA"/>
</dbReference>
<accession>A0A1H7Y717</accession>
<organism evidence="1 2">
    <name type="scientific">Chitinophaga rupis</name>
    <dbReference type="NCBI Taxonomy" id="573321"/>
    <lineage>
        <taxon>Bacteria</taxon>
        <taxon>Pseudomonadati</taxon>
        <taxon>Bacteroidota</taxon>
        <taxon>Chitinophagia</taxon>
        <taxon>Chitinophagales</taxon>
        <taxon>Chitinophagaceae</taxon>
        <taxon>Chitinophaga</taxon>
    </lineage>
</organism>
<keyword evidence="2" id="KW-1185">Reference proteome</keyword>
<dbReference type="STRING" id="573321.SAMN04488505_104314"/>
<dbReference type="OrthoDB" id="609485at2"/>
<name>A0A1H7Y717_9BACT</name>
<evidence type="ECO:0000313" key="1">
    <source>
        <dbReference type="EMBL" id="SEM40979.1"/>
    </source>
</evidence>
<evidence type="ECO:0008006" key="3">
    <source>
        <dbReference type="Google" id="ProtNLM"/>
    </source>
</evidence>
<proteinExistence type="predicted"/>